<dbReference type="SMART" id="SM00028">
    <property type="entry name" value="TPR"/>
    <property type="match status" value="3"/>
</dbReference>
<dbReference type="InterPro" id="IPR019734">
    <property type="entry name" value="TPR_rpt"/>
</dbReference>
<proteinExistence type="predicted"/>
<dbReference type="InterPro" id="IPR044244">
    <property type="entry name" value="TTC27/Emw1"/>
</dbReference>
<dbReference type="RefSeq" id="XP_009826891.1">
    <property type="nucleotide sequence ID" value="XM_009828589.1"/>
</dbReference>
<dbReference type="OrthoDB" id="1936594at2759"/>
<dbReference type="AlphaFoldDB" id="W4GVW3"/>
<dbReference type="Pfam" id="PF13432">
    <property type="entry name" value="TPR_16"/>
    <property type="match status" value="1"/>
</dbReference>
<protein>
    <submittedName>
        <fullName evidence="4">Uncharacterized protein</fullName>
    </submittedName>
</protein>
<dbReference type="Gene3D" id="1.25.40.10">
    <property type="entry name" value="Tetratricopeptide repeat domain"/>
    <property type="match status" value="1"/>
</dbReference>
<dbReference type="PROSITE" id="PS50005">
    <property type="entry name" value="TPR"/>
    <property type="match status" value="3"/>
</dbReference>
<organism evidence="4">
    <name type="scientific">Aphanomyces astaci</name>
    <name type="common">Crayfish plague agent</name>
    <dbReference type="NCBI Taxonomy" id="112090"/>
    <lineage>
        <taxon>Eukaryota</taxon>
        <taxon>Sar</taxon>
        <taxon>Stramenopiles</taxon>
        <taxon>Oomycota</taxon>
        <taxon>Saprolegniomycetes</taxon>
        <taxon>Saprolegniales</taxon>
        <taxon>Verrucalvaceae</taxon>
        <taxon>Aphanomyces</taxon>
    </lineage>
</organism>
<feature type="repeat" description="TPR" evidence="3">
    <location>
        <begin position="734"/>
        <end position="767"/>
    </location>
</feature>
<name>W4GVW3_APHAT</name>
<dbReference type="Pfam" id="PF13181">
    <property type="entry name" value="TPR_8"/>
    <property type="match status" value="1"/>
</dbReference>
<dbReference type="InterPro" id="IPR011990">
    <property type="entry name" value="TPR-like_helical_dom_sf"/>
</dbReference>
<gene>
    <name evidence="4" type="ORF">H257_04184</name>
</gene>
<keyword evidence="2 3" id="KW-0802">TPR repeat</keyword>
<dbReference type="STRING" id="112090.W4GVW3"/>
<keyword evidence="1" id="KW-0677">Repeat</keyword>
<dbReference type="SUPFAM" id="SSF48452">
    <property type="entry name" value="TPR-like"/>
    <property type="match status" value="1"/>
</dbReference>
<dbReference type="EMBL" id="KI913120">
    <property type="protein sequence ID" value="ETV83461.1"/>
    <property type="molecule type" value="Genomic_DNA"/>
</dbReference>
<dbReference type="GeneID" id="20806180"/>
<feature type="repeat" description="TPR" evidence="3">
    <location>
        <begin position="700"/>
        <end position="733"/>
    </location>
</feature>
<dbReference type="PANTHER" id="PTHR16193">
    <property type="entry name" value="TETRATRICOPEPTIDE REPEAT PROTEIN 27"/>
    <property type="match status" value="1"/>
</dbReference>
<dbReference type="VEuPathDB" id="FungiDB:H257_04184"/>
<sequence>MIMDSDSDDDVFNMDAVVLTADEDEDVLSEGDILKEAELAVIDSNSVRIEQLQTQTANARSHATLDLALLLSRGEYADVVRHESVQSLWKSLGDAVRRLGLTTKHPCTRITQALEEVFVADPSNMQPLSYTVLFAGAAFLNLFVQLNYTGPAMEDAALADLLPMLHVLLDDSTVEATKSTLHSHALVSLQVDGESPFSICEYPVFLETARCLLHFVGLQSKVNWTHSESDDHITKPTPLANFLRRPRTVHGMARPLNPQVTAALLALSTGAWWTGRSLMTHQRLLITKEPSNTLWTETQLCFSVVVGRSYPSDTYLSARAKLEWGLAQHVFEIQGKGRASFDDAMTASGLTVQMSGSMGKRTKYQVKSVAQMVLHATSRVENVAAASASALAEAQTTHVDFGGQSSGEMEEAKEEEGDPLSFEDQLVADGKAAYRNITRDQADPDNILLEHVAFEDGAAASDSNLQVIDQAILLSLCLDVKNNNPADGLTSEQMMPYLTRVLANPNNWMVYSTGLLERAWLECETQRSRERAILQMQALVDQHTTRLTITQTSLKAIQDAAPAHERLAYVYSVIFPPRYELKRDLADRYLSCGVFASALATFQELEMWDEVVQCFQLLDQPKRAEALVRERLAVAPTPLMWCCLGDLTEDVAHYETAWEVSKHRFARAKRTWGRKMFEQHKIDEAIGHFQDAVRVAPMYTQAWFFLGSLSMRTEDWPTAVQAFTRVVQLSPDDGEAWGNLGSIHLRLRQHNEAFNAFQEALKQRRTLWQMWENFVLCAMQVHKFGDAMYAMHQLLDLRDKHKRPVDHEMLAWLVEAIVYPQADAIADDGGENEAATIDMHAVYPLDDDDNDNGVVTRAPTAASDANYKAQLAKLLGRTTSIVTNNPKVWQVYAHFHDGCGHKAKALECRLKECRALQKAGWDKNQHDVELLCRAAKRLSASYIEDGSKASLHACRLYLRGVVKKSQVDFTDNPDVQDLQRVLYQLETLEAQAN</sequence>
<feature type="non-terminal residue" evidence="4">
    <location>
        <position position="1"/>
    </location>
</feature>
<evidence type="ECO:0000256" key="2">
    <source>
        <dbReference type="ARBA" id="ARBA00022803"/>
    </source>
</evidence>
<evidence type="ECO:0000313" key="4">
    <source>
        <dbReference type="EMBL" id="ETV83461.1"/>
    </source>
</evidence>
<accession>W4GVW3</accession>
<feature type="repeat" description="TPR" evidence="3">
    <location>
        <begin position="666"/>
        <end position="699"/>
    </location>
</feature>
<evidence type="ECO:0000256" key="1">
    <source>
        <dbReference type="ARBA" id="ARBA00022737"/>
    </source>
</evidence>
<dbReference type="PANTHER" id="PTHR16193:SF0">
    <property type="entry name" value="TETRATRICOPEPTIDE REPEAT PROTEIN 27"/>
    <property type="match status" value="1"/>
</dbReference>
<evidence type="ECO:0000256" key="3">
    <source>
        <dbReference type="PROSITE-ProRule" id="PRU00339"/>
    </source>
</evidence>
<reference evidence="4" key="1">
    <citation type="submission" date="2013-12" db="EMBL/GenBank/DDBJ databases">
        <title>The Genome Sequence of Aphanomyces astaci APO3.</title>
        <authorList>
            <consortium name="The Broad Institute Genomics Platform"/>
            <person name="Russ C."/>
            <person name="Tyler B."/>
            <person name="van West P."/>
            <person name="Dieguez-Uribeondo J."/>
            <person name="Young S.K."/>
            <person name="Zeng Q."/>
            <person name="Gargeya S."/>
            <person name="Fitzgerald M."/>
            <person name="Abouelleil A."/>
            <person name="Alvarado L."/>
            <person name="Chapman S.B."/>
            <person name="Gainer-Dewar J."/>
            <person name="Goldberg J."/>
            <person name="Griggs A."/>
            <person name="Gujja S."/>
            <person name="Hansen M."/>
            <person name="Howarth C."/>
            <person name="Imamovic A."/>
            <person name="Ireland A."/>
            <person name="Larimer J."/>
            <person name="McCowan C."/>
            <person name="Murphy C."/>
            <person name="Pearson M."/>
            <person name="Poon T.W."/>
            <person name="Priest M."/>
            <person name="Roberts A."/>
            <person name="Saif S."/>
            <person name="Shea T."/>
            <person name="Sykes S."/>
            <person name="Wortman J."/>
            <person name="Nusbaum C."/>
            <person name="Birren B."/>
        </authorList>
    </citation>
    <scope>NUCLEOTIDE SEQUENCE [LARGE SCALE GENOMIC DNA]</scope>
    <source>
        <strain evidence="4">APO3</strain>
    </source>
</reference>